<keyword evidence="1" id="KW-0812">Transmembrane</keyword>
<proteinExistence type="predicted"/>
<keyword evidence="1" id="KW-1133">Transmembrane helix</keyword>
<keyword evidence="1" id="KW-0472">Membrane</keyword>
<comment type="caution">
    <text evidence="2">The sequence shown here is derived from an EMBL/GenBank/DDBJ whole genome shotgun (WGS) entry which is preliminary data.</text>
</comment>
<gene>
    <name evidence="2" type="ORF">BZA70DRAFT_311024</name>
</gene>
<sequence length="124" mass="14249">MDDTHRARLRETAGDGFLRGAARGALFGSVVSFTCQKFSSRYRLLPMTVKSYMFFAFVAVGGVVQQGKQSKRYVYNYVWEEKVGAPPPVADPATEKEDRLIQYTERLKREVREKREQGDLEITY</sequence>
<organism evidence="2 3">
    <name type="scientific">Myxozyma melibiosi</name>
    <dbReference type="NCBI Taxonomy" id="54550"/>
    <lineage>
        <taxon>Eukaryota</taxon>
        <taxon>Fungi</taxon>
        <taxon>Dikarya</taxon>
        <taxon>Ascomycota</taxon>
        <taxon>Saccharomycotina</taxon>
        <taxon>Lipomycetes</taxon>
        <taxon>Lipomycetales</taxon>
        <taxon>Lipomycetaceae</taxon>
        <taxon>Myxozyma</taxon>
    </lineage>
</organism>
<accession>A0ABR1F5U1</accession>
<feature type="transmembrane region" description="Helical" evidence="1">
    <location>
        <begin position="44"/>
        <end position="64"/>
    </location>
</feature>
<protein>
    <submittedName>
        <fullName evidence="2">Uncharacterized protein</fullName>
    </submittedName>
</protein>
<evidence type="ECO:0000256" key="1">
    <source>
        <dbReference type="SAM" id="Phobius"/>
    </source>
</evidence>
<dbReference type="EMBL" id="JBBJBU010000006">
    <property type="protein sequence ID" value="KAK7205185.1"/>
    <property type="molecule type" value="Genomic_DNA"/>
</dbReference>
<dbReference type="GeneID" id="90040451"/>
<dbReference type="Proteomes" id="UP001498771">
    <property type="component" value="Unassembled WGS sequence"/>
</dbReference>
<evidence type="ECO:0000313" key="2">
    <source>
        <dbReference type="EMBL" id="KAK7205185.1"/>
    </source>
</evidence>
<evidence type="ECO:0000313" key="3">
    <source>
        <dbReference type="Proteomes" id="UP001498771"/>
    </source>
</evidence>
<name>A0ABR1F5U1_9ASCO</name>
<reference evidence="2 3" key="1">
    <citation type="submission" date="2024-03" db="EMBL/GenBank/DDBJ databases">
        <title>Genome-scale model development and genomic sequencing of the oleaginous clade Lipomyces.</title>
        <authorList>
            <consortium name="Lawrence Berkeley National Laboratory"/>
            <person name="Czajka J.J."/>
            <person name="Han Y."/>
            <person name="Kim J."/>
            <person name="Mondo S.J."/>
            <person name="Hofstad B.A."/>
            <person name="Robles A."/>
            <person name="Haridas S."/>
            <person name="Riley R."/>
            <person name="LaButti K."/>
            <person name="Pangilinan J."/>
            <person name="Andreopoulos W."/>
            <person name="Lipzen A."/>
            <person name="Yan J."/>
            <person name="Wang M."/>
            <person name="Ng V."/>
            <person name="Grigoriev I.V."/>
            <person name="Spatafora J.W."/>
            <person name="Magnuson J.K."/>
            <person name="Baker S.E."/>
            <person name="Pomraning K.R."/>
        </authorList>
    </citation>
    <scope>NUCLEOTIDE SEQUENCE [LARGE SCALE GENOMIC DNA]</scope>
    <source>
        <strain evidence="2 3">Phaff 52-87</strain>
    </source>
</reference>
<dbReference type="RefSeq" id="XP_064768218.1">
    <property type="nucleotide sequence ID" value="XM_064914939.1"/>
</dbReference>
<keyword evidence="3" id="KW-1185">Reference proteome</keyword>